<sequence length="193" mass="21664">MICKKTEQPQSTLPGIPTEVPDIGARYDPNDEFNAALMPLSENVPCMICGGKQEHQSDCMAADFQFGPAPEYNEAMLEELRRRVEYFDPEQWREHGHRDLLDRLNTTDPQPMSEVWPGLIDVVKNESSYENDAFLQAVPDQVLPLMWALRTSENVGMQLVNENGEIYDPSDLFCSEGGDEGSAEAMEGVELPP</sequence>
<dbReference type="RefSeq" id="XP_018035900.1">
    <property type="nucleotide sequence ID" value="XM_018184868.1"/>
</dbReference>
<accession>A0A177CD12</accession>
<keyword evidence="2" id="KW-1185">Reference proteome</keyword>
<dbReference type="InParanoid" id="A0A177CD12"/>
<reference evidence="1 2" key="1">
    <citation type="submission" date="2016-05" db="EMBL/GenBank/DDBJ databases">
        <title>Comparative analysis of secretome profiles of manganese(II)-oxidizing ascomycete fungi.</title>
        <authorList>
            <consortium name="DOE Joint Genome Institute"/>
            <person name="Zeiner C.A."/>
            <person name="Purvine S.O."/>
            <person name="Zink E.M."/>
            <person name="Wu S."/>
            <person name="Pasa-Tolic L."/>
            <person name="Chaput D.L."/>
            <person name="Haridas S."/>
            <person name="Grigoriev I.V."/>
            <person name="Santelli C.M."/>
            <person name="Hansel C.M."/>
        </authorList>
    </citation>
    <scope>NUCLEOTIDE SEQUENCE [LARGE SCALE GENOMIC DNA]</scope>
    <source>
        <strain evidence="1 2">AP3s5-JAC2a</strain>
    </source>
</reference>
<evidence type="ECO:0000313" key="2">
    <source>
        <dbReference type="Proteomes" id="UP000077069"/>
    </source>
</evidence>
<dbReference type="OrthoDB" id="445357at2759"/>
<dbReference type="Proteomes" id="UP000077069">
    <property type="component" value="Unassembled WGS sequence"/>
</dbReference>
<dbReference type="EMBL" id="KV441552">
    <property type="protein sequence ID" value="OAG05535.1"/>
    <property type="molecule type" value="Genomic_DNA"/>
</dbReference>
<proteinExistence type="predicted"/>
<protein>
    <submittedName>
        <fullName evidence="1">Uncharacterized protein</fullName>
    </submittedName>
</protein>
<name>A0A177CD12_9PLEO</name>
<organism evidence="1 2">
    <name type="scientific">Paraphaeosphaeria sporulosa</name>
    <dbReference type="NCBI Taxonomy" id="1460663"/>
    <lineage>
        <taxon>Eukaryota</taxon>
        <taxon>Fungi</taxon>
        <taxon>Dikarya</taxon>
        <taxon>Ascomycota</taxon>
        <taxon>Pezizomycotina</taxon>
        <taxon>Dothideomycetes</taxon>
        <taxon>Pleosporomycetidae</taxon>
        <taxon>Pleosporales</taxon>
        <taxon>Massarineae</taxon>
        <taxon>Didymosphaeriaceae</taxon>
        <taxon>Paraphaeosphaeria</taxon>
    </lineage>
</organism>
<evidence type="ECO:0000313" key="1">
    <source>
        <dbReference type="EMBL" id="OAG05535.1"/>
    </source>
</evidence>
<dbReference type="AlphaFoldDB" id="A0A177CD12"/>
<gene>
    <name evidence="1" type="ORF">CC84DRAFT_1258960</name>
</gene>
<dbReference type="GeneID" id="28768354"/>